<accession>A0A2S7C5Z5</accession>
<name>A0A2S7C5Z5_9XANT</name>
<evidence type="ECO:0000313" key="3">
    <source>
        <dbReference type="Proteomes" id="UP000238908"/>
    </source>
</evidence>
<sequence>MLALPKSRLKKAAPYSEAQGVMPIPAETVLWTLPSPPPKGLLRCEMRTVPWLPDLGKPVMCVGVLPSPALRAPSPACGRGTTRRGTTRRGTTRRGTTRRGTTRRGTTRRGTTRRGTTRRGTTRRGTTRRGTTRRGTTRRGDRREMTGREALPRRRGLAPFPRGRGKVPEGRMGAAASGLTTQSQSQSAPAATMSGL</sequence>
<comment type="caution">
    <text evidence="2">The sequence shown here is derived from an EMBL/GenBank/DDBJ whole genome shotgun (WGS) entry which is preliminary data.</text>
</comment>
<organism evidence="2 3">
    <name type="scientific">Xanthomonas dyei</name>
    <dbReference type="NCBI Taxonomy" id="743699"/>
    <lineage>
        <taxon>Bacteria</taxon>
        <taxon>Pseudomonadati</taxon>
        <taxon>Pseudomonadota</taxon>
        <taxon>Gammaproteobacteria</taxon>
        <taxon>Lysobacterales</taxon>
        <taxon>Lysobacteraceae</taxon>
        <taxon>Xanthomonas</taxon>
    </lineage>
</organism>
<evidence type="ECO:0000313" key="2">
    <source>
        <dbReference type="EMBL" id="PPU57007.1"/>
    </source>
</evidence>
<proteinExistence type="predicted"/>
<dbReference type="Proteomes" id="UP000238908">
    <property type="component" value="Unassembled WGS sequence"/>
</dbReference>
<dbReference type="AlphaFoldDB" id="A0A2S7C5Z5"/>
<feature type="region of interest" description="Disordered" evidence="1">
    <location>
        <begin position="68"/>
        <end position="196"/>
    </location>
</feature>
<feature type="compositionally biased region" description="Basic and acidic residues" evidence="1">
    <location>
        <begin position="138"/>
        <end position="152"/>
    </location>
</feature>
<evidence type="ECO:0000256" key="1">
    <source>
        <dbReference type="SAM" id="MobiDB-lite"/>
    </source>
</evidence>
<protein>
    <submittedName>
        <fullName evidence="2">Uncharacterized protein</fullName>
    </submittedName>
</protein>
<feature type="compositionally biased region" description="Polar residues" evidence="1">
    <location>
        <begin position="178"/>
        <end position="196"/>
    </location>
</feature>
<reference evidence="2 3" key="1">
    <citation type="submission" date="2016-08" db="EMBL/GenBank/DDBJ databases">
        <authorList>
            <person name="Seilhamer J.J."/>
        </authorList>
    </citation>
    <scope>NUCLEOTIDE SEQUENCE [LARGE SCALE GENOMIC DNA]</scope>
    <source>
        <strain evidence="2 3">CFBP7245</strain>
    </source>
</reference>
<dbReference type="EMBL" id="MDEE01000008">
    <property type="protein sequence ID" value="PPU57007.1"/>
    <property type="molecule type" value="Genomic_DNA"/>
</dbReference>
<gene>
    <name evidence="2" type="ORF">XdyCFBP7245_08150</name>
</gene>
<feature type="compositionally biased region" description="Basic residues" evidence="1">
    <location>
        <begin position="81"/>
        <end position="137"/>
    </location>
</feature>
<feature type="compositionally biased region" description="Low complexity" evidence="1">
    <location>
        <begin position="68"/>
        <end position="80"/>
    </location>
</feature>